<evidence type="ECO:0000313" key="3">
    <source>
        <dbReference type="EMBL" id="XAH74068.1"/>
    </source>
</evidence>
<evidence type="ECO:0000256" key="1">
    <source>
        <dbReference type="SAM" id="MobiDB-lite"/>
    </source>
</evidence>
<dbReference type="Gene3D" id="3.40.190.10">
    <property type="entry name" value="Periplasmic binding protein-like II"/>
    <property type="match status" value="2"/>
</dbReference>
<dbReference type="PROSITE" id="PS51257">
    <property type="entry name" value="PROKAR_LIPOPROTEIN"/>
    <property type="match status" value="1"/>
</dbReference>
<dbReference type="PANTHER" id="PTHR43649:SF17">
    <property type="entry name" value="ABC TRANSPORTER SOLUTE BINDING PROTEIN-SUGAR TRANSPORT"/>
    <property type="match status" value="1"/>
</dbReference>
<feature type="region of interest" description="Disordered" evidence="1">
    <location>
        <begin position="23"/>
        <end position="49"/>
    </location>
</feature>
<accession>A0ABZ3EXG4</accession>
<reference evidence="3 4" key="1">
    <citation type="submission" date="2024-02" db="EMBL/GenBank/DDBJ databases">
        <title>Bacterial strain from lacustrine sediment.</title>
        <authorList>
            <person name="Petit C."/>
            <person name="Fadhlaoui K."/>
        </authorList>
    </citation>
    <scope>NUCLEOTIDE SEQUENCE [LARGE SCALE GENOMIC DNA]</scope>
    <source>
        <strain evidence="3 4">IPX-CK</strain>
    </source>
</reference>
<name>A0ABZ3EXG4_9FIRM</name>
<dbReference type="EMBL" id="CP146256">
    <property type="protein sequence ID" value="XAH74068.1"/>
    <property type="molecule type" value="Genomic_DNA"/>
</dbReference>
<proteinExistence type="predicted"/>
<dbReference type="PANTHER" id="PTHR43649">
    <property type="entry name" value="ARABINOSE-BINDING PROTEIN-RELATED"/>
    <property type="match status" value="1"/>
</dbReference>
<protein>
    <recommendedName>
        <fullName evidence="5">Aldouronate transport system substrate-binding protein</fullName>
    </recommendedName>
</protein>
<gene>
    <name evidence="3" type="ORF">V6984_21625</name>
</gene>
<evidence type="ECO:0000313" key="4">
    <source>
        <dbReference type="Proteomes" id="UP001451571"/>
    </source>
</evidence>
<keyword evidence="2" id="KW-0732">Signal</keyword>
<dbReference type="RefSeq" id="WP_342757663.1">
    <property type="nucleotide sequence ID" value="NZ_CP146256.1"/>
</dbReference>
<dbReference type="InterPro" id="IPR050490">
    <property type="entry name" value="Bact_solute-bd_prot1"/>
</dbReference>
<evidence type="ECO:0008006" key="5">
    <source>
        <dbReference type="Google" id="ProtNLM"/>
    </source>
</evidence>
<feature type="signal peptide" evidence="2">
    <location>
        <begin position="1"/>
        <end position="20"/>
    </location>
</feature>
<evidence type="ECO:0000256" key="2">
    <source>
        <dbReference type="SAM" id="SignalP"/>
    </source>
</evidence>
<feature type="compositionally biased region" description="Low complexity" evidence="1">
    <location>
        <begin position="23"/>
        <end position="44"/>
    </location>
</feature>
<dbReference type="Proteomes" id="UP001451571">
    <property type="component" value="Chromosome"/>
</dbReference>
<sequence length="559" mass="62364">MKKRIAALTLAAMMTASALAGCGGETSDSASTSGTSSTSASTEAESTDKAASGEKVKLSALFIAHPLTKDLNEMQWLQEIEEKAGVDIEWETIYTDWETVKATRFASGDIPDLVFNATIDSDYTTYNGLFEDMTELIEKDAPNIQAMFTEQPDTKVLATLDGKIYGIPKFQGKWPSTNTVMFINKQWLDNLGLEKPTTFSELEAVLKAFKEQDANGNGDMNDEIPLDYNAYGGNNAWFNSAYSLTNLLGGMGIQLTNWGIDAYFAEDGQVKNYAVDERYKLFMKYLQDLYSQGLINENALTNDYSAFQSLSRGNENGDALVGVVFGWEETDKFGPTLYEQYEPLAPLDYDIGVAAGTYDTRWRDDYTGLNLSVNRVAMSADCSDKDAAMRFIDGFYDADTSVQVLFGGITDGCVEKTGDNTYKVLDPLDKDTDAGTWKWTNAFADNGPMYIRQDCTIEMAQDMTYALKEREYYNDIIAKADEMDSYPQFMMKYTEDEQNTMAMAQASINGIIDNYWSLWMTGESDIDADWDTYVQSVNNAGLQQVLEIRQKAFDVYLGK</sequence>
<keyword evidence="4" id="KW-1185">Reference proteome</keyword>
<dbReference type="SUPFAM" id="SSF53850">
    <property type="entry name" value="Periplasmic binding protein-like II"/>
    <property type="match status" value="1"/>
</dbReference>
<feature type="chain" id="PRO_5047196691" description="Aldouronate transport system substrate-binding protein" evidence="2">
    <location>
        <begin position="21"/>
        <end position="559"/>
    </location>
</feature>
<organism evidence="3 4">
    <name type="scientific">Kineothrix sedimenti</name>
    <dbReference type="NCBI Taxonomy" id="3123317"/>
    <lineage>
        <taxon>Bacteria</taxon>
        <taxon>Bacillati</taxon>
        <taxon>Bacillota</taxon>
        <taxon>Clostridia</taxon>
        <taxon>Lachnospirales</taxon>
        <taxon>Lachnospiraceae</taxon>
        <taxon>Kineothrix</taxon>
    </lineage>
</organism>